<comment type="caution">
    <text evidence="1">The sequence shown here is derived from an EMBL/GenBank/DDBJ whole genome shotgun (WGS) entry which is preliminary data.</text>
</comment>
<sequence>MPKHPCPATPVSSMKNPTPAEENLNRMCSYPSVDSDDGSDWMSDDSEAEQVGKEEVEGSVKLRAAAEEVNRQQTMFSKLPRQSYANAASNSTTGFLSQLLNPNPIVFTTPHSKHCSPTYSKSDERPAKKLPLRTRTGRGFAGLPLAAQVTPSGVQGLLAGTIRGGDVYPPKAGPPEEDFETDVESNSDNDLPISRSLAEQKLAAIVQRVGGRRQNESTRLPRGPARARKTVSLVFPTASTAPIPLNYPYNLPAPEPLMTPSTTRRRMLSAEMSASFRLNLL</sequence>
<accession>A0ACB8TMH9</accession>
<proteinExistence type="predicted"/>
<name>A0ACB8TMH9_9APHY</name>
<dbReference type="Proteomes" id="UP001055072">
    <property type="component" value="Unassembled WGS sequence"/>
</dbReference>
<organism evidence="1 2">
    <name type="scientific">Irpex rosettiformis</name>
    <dbReference type="NCBI Taxonomy" id="378272"/>
    <lineage>
        <taxon>Eukaryota</taxon>
        <taxon>Fungi</taxon>
        <taxon>Dikarya</taxon>
        <taxon>Basidiomycota</taxon>
        <taxon>Agaricomycotina</taxon>
        <taxon>Agaricomycetes</taxon>
        <taxon>Polyporales</taxon>
        <taxon>Irpicaceae</taxon>
        <taxon>Irpex</taxon>
    </lineage>
</organism>
<dbReference type="EMBL" id="MU274983">
    <property type="protein sequence ID" value="KAI0083199.1"/>
    <property type="molecule type" value="Genomic_DNA"/>
</dbReference>
<keyword evidence="2" id="KW-1185">Reference proteome</keyword>
<gene>
    <name evidence="1" type="ORF">BDY19DRAFT_1035833</name>
</gene>
<evidence type="ECO:0000313" key="1">
    <source>
        <dbReference type="EMBL" id="KAI0083199.1"/>
    </source>
</evidence>
<protein>
    <submittedName>
        <fullName evidence="1">Uncharacterized protein</fullName>
    </submittedName>
</protein>
<evidence type="ECO:0000313" key="2">
    <source>
        <dbReference type="Proteomes" id="UP001055072"/>
    </source>
</evidence>
<reference evidence="1" key="1">
    <citation type="journal article" date="2021" name="Environ. Microbiol.">
        <title>Gene family expansions and transcriptome signatures uncover fungal adaptations to wood decay.</title>
        <authorList>
            <person name="Hage H."/>
            <person name="Miyauchi S."/>
            <person name="Viragh M."/>
            <person name="Drula E."/>
            <person name="Min B."/>
            <person name="Chaduli D."/>
            <person name="Navarro D."/>
            <person name="Favel A."/>
            <person name="Norest M."/>
            <person name="Lesage-Meessen L."/>
            <person name="Balint B."/>
            <person name="Merenyi Z."/>
            <person name="de Eugenio L."/>
            <person name="Morin E."/>
            <person name="Martinez A.T."/>
            <person name="Baldrian P."/>
            <person name="Stursova M."/>
            <person name="Martinez M.J."/>
            <person name="Novotny C."/>
            <person name="Magnuson J.K."/>
            <person name="Spatafora J.W."/>
            <person name="Maurice S."/>
            <person name="Pangilinan J."/>
            <person name="Andreopoulos W."/>
            <person name="LaButti K."/>
            <person name="Hundley H."/>
            <person name="Na H."/>
            <person name="Kuo A."/>
            <person name="Barry K."/>
            <person name="Lipzen A."/>
            <person name="Henrissat B."/>
            <person name="Riley R."/>
            <person name="Ahrendt S."/>
            <person name="Nagy L.G."/>
            <person name="Grigoriev I.V."/>
            <person name="Martin F."/>
            <person name="Rosso M.N."/>
        </authorList>
    </citation>
    <scope>NUCLEOTIDE SEQUENCE</scope>
    <source>
        <strain evidence="1">CBS 384.51</strain>
    </source>
</reference>